<dbReference type="SMART" id="SM00388">
    <property type="entry name" value="HisKA"/>
    <property type="match status" value="1"/>
</dbReference>
<keyword evidence="11" id="KW-0812">Transmembrane</keyword>
<evidence type="ECO:0000256" key="4">
    <source>
        <dbReference type="ARBA" id="ARBA00022553"/>
    </source>
</evidence>
<dbReference type="InterPro" id="IPR005467">
    <property type="entry name" value="His_kinase_dom"/>
</dbReference>
<evidence type="ECO:0000256" key="7">
    <source>
        <dbReference type="ARBA" id="ARBA00022777"/>
    </source>
</evidence>
<comment type="caution">
    <text evidence="13">The sequence shown here is derived from an EMBL/GenBank/DDBJ whole genome shotgun (WGS) entry which is preliminary data.</text>
</comment>
<evidence type="ECO:0000259" key="12">
    <source>
        <dbReference type="PROSITE" id="PS50109"/>
    </source>
</evidence>
<dbReference type="InterPro" id="IPR004358">
    <property type="entry name" value="Sig_transdc_His_kin-like_C"/>
</dbReference>
<dbReference type="InterPro" id="IPR011623">
    <property type="entry name" value="7TMR_DISM_rcpt_extracell_dom1"/>
</dbReference>
<dbReference type="SUPFAM" id="SSF47384">
    <property type="entry name" value="Homodimeric domain of signal transducing histidine kinase"/>
    <property type="match status" value="1"/>
</dbReference>
<evidence type="ECO:0000256" key="3">
    <source>
        <dbReference type="ARBA" id="ARBA00012438"/>
    </source>
</evidence>
<dbReference type="PRINTS" id="PR00344">
    <property type="entry name" value="BCTRLSENSOR"/>
</dbReference>
<dbReference type="InterPro" id="IPR003594">
    <property type="entry name" value="HATPase_dom"/>
</dbReference>
<evidence type="ECO:0000256" key="11">
    <source>
        <dbReference type="SAM" id="Phobius"/>
    </source>
</evidence>
<dbReference type="Gene3D" id="1.10.287.130">
    <property type="match status" value="1"/>
</dbReference>
<dbReference type="Proteomes" id="UP001165962">
    <property type="component" value="Unassembled WGS sequence"/>
</dbReference>
<gene>
    <name evidence="13" type="ORF">G9U52_19455</name>
</gene>
<dbReference type="SUPFAM" id="SSF55874">
    <property type="entry name" value="ATPase domain of HSP90 chaperone/DNA topoisomerase II/histidine kinase"/>
    <property type="match status" value="1"/>
</dbReference>
<keyword evidence="8" id="KW-0067">ATP-binding</keyword>
<accession>A0ABX0J6G7</accession>
<keyword evidence="7 13" id="KW-0418">Kinase</keyword>
<dbReference type="InterPro" id="IPR036097">
    <property type="entry name" value="HisK_dim/P_sf"/>
</dbReference>
<dbReference type="CDD" id="cd00082">
    <property type="entry name" value="HisKA"/>
    <property type="match status" value="1"/>
</dbReference>
<evidence type="ECO:0000313" key="13">
    <source>
        <dbReference type="EMBL" id="NHN32017.1"/>
    </source>
</evidence>
<name>A0ABX0J6G7_9BACL</name>
<comment type="catalytic activity">
    <reaction evidence="1">
        <text>ATP + protein L-histidine = ADP + protein N-phospho-L-histidine.</text>
        <dbReference type="EC" id="2.7.13.3"/>
    </reaction>
</comment>
<dbReference type="GO" id="GO:0016301">
    <property type="term" value="F:kinase activity"/>
    <property type="evidence" value="ECO:0007669"/>
    <property type="project" value="UniProtKB-KW"/>
</dbReference>
<dbReference type="InterPro" id="IPR036890">
    <property type="entry name" value="HATPase_C_sf"/>
</dbReference>
<keyword evidence="9" id="KW-0902">Two-component regulatory system</keyword>
<feature type="transmembrane region" description="Helical" evidence="11">
    <location>
        <begin position="280"/>
        <end position="299"/>
    </location>
</feature>
<dbReference type="PANTHER" id="PTHR45453:SF1">
    <property type="entry name" value="PHOSPHATE REGULON SENSOR PROTEIN PHOR"/>
    <property type="match status" value="1"/>
</dbReference>
<dbReference type="Pfam" id="PF00512">
    <property type="entry name" value="HisKA"/>
    <property type="match status" value="1"/>
</dbReference>
<dbReference type="SMART" id="SM00387">
    <property type="entry name" value="HATPase_c"/>
    <property type="match status" value="1"/>
</dbReference>
<feature type="transmembrane region" description="Helical" evidence="11">
    <location>
        <begin position="334"/>
        <end position="351"/>
    </location>
</feature>
<dbReference type="InterPro" id="IPR008979">
    <property type="entry name" value="Galactose-bd-like_sf"/>
</dbReference>
<protein>
    <recommendedName>
        <fullName evidence="3">histidine kinase</fullName>
        <ecNumber evidence="3">2.7.13.3</ecNumber>
    </recommendedName>
</protein>
<dbReference type="EMBL" id="JAAOIW010000007">
    <property type="protein sequence ID" value="NHN32017.1"/>
    <property type="molecule type" value="Genomic_DNA"/>
</dbReference>
<dbReference type="PANTHER" id="PTHR45453">
    <property type="entry name" value="PHOSPHATE REGULON SENSOR PROTEIN PHOR"/>
    <property type="match status" value="1"/>
</dbReference>
<dbReference type="Pfam" id="PF02518">
    <property type="entry name" value="HATPase_c"/>
    <property type="match status" value="1"/>
</dbReference>
<evidence type="ECO:0000256" key="10">
    <source>
        <dbReference type="SAM" id="Coils"/>
    </source>
</evidence>
<dbReference type="SUPFAM" id="SSF49785">
    <property type="entry name" value="Galactose-binding domain-like"/>
    <property type="match status" value="1"/>
</dbReference>
<evidence type="ECO:0000256" key="2">
    <source>
        <dbReference type="ARBA" id="ARBA00004370"/>
    </source>
</evidence>
<sequence>MNGWEAVQGVQDLTGWEFDSKNVVALNGEWNLYWSQLLDPTQIAQNRQEAGSHRWIQFPIVWKQQELGGILLSGTGYATMHLEVKLQPSSRVLALELPLIRTAYALWINGKPVANVGTVGTDRDSSNPAKLPQLILFPQADAAKLDIVLQVSNFHHKFGGVSNELILGNAEEMVSRHDKRMGLDMLLVGSLLLMGCYNLGLFLIRIREKTSLYLSLYCFLIGIRAMLVGEGSMFMLFPRLEWLTSLRIEYICFYMSMATVFIFCRVLYPGQTSVRMVHIAGWSFTACSLSTLILPPWIFTAMLQVYLLITTFVWGYAGLVLIKARLAKKEGSLFLLMGILVYGIAVGIDIANNNQWIYMQGVSSIGQFYAIFMASFIVSVKSFKAFSSVEILSRQLRDLNIGLESRIQERTAELEETNHALEKINDDLERLETSRRHLLSNISHDLGTPMTLIQGYIEALIDKVVVGPEQQDKYLRLVLNRINGLNRLIADLFHLSKLEARQIDFSMQELTVDQFIECFSERYVVEVNNAGIHFNMITLLPEQNGRSLQRLIIDINRIDQVFTNIVFNAIKHTPRGGSIQLGLEADEHSIQLKVQDTGVGIAPEDLPFIFDRFYKKDKSRNSAAGGSGLGLSIAKEIVEFHGGRIWAESTLGKGASIYFELPFNEAGRYSDVSSSPIQ</sequence>
<reference evidence="13" key="1">
    <citation type="submission" date="2020-03" db="EMBL/GenBank/DDBJ databases">
        <title>Draft sequencing of Paenibacilllus sp. S3N08.</title>
        <authorList>
            <person name="Kim D.-U."/>
        </authorList>
    </citation>
    <scope>NUCLEOTIDE SEQUENCE</scope>
    <source>
        <strain evidence="13">S3N08</strain>
    </source>
</reference>
<keyword evidence="14" id="KW-1185">Reference proteome</keyword>
<keyword evidence="4" id="KW-0597">Phosphoprotein</keyword>
<feature type="transmembrane region" description="Helical" evidence="11">
    <location>
        <begin position="305"/>
        <end position="322"/>
    </location>
</feature>
<dbReference type="Gene3D" id="3.30.565.10">
    <property type="entry name" value="Histidine kinase-like ATPase, C-terminal domain"/>
    <property type="match status" value="1"/>
</dbReference>
<dbReference type="EC" id="2.7.13.3" evidence="3"/>
<evidence type="ECO:0000256" key="6">
    <source>
        <dbReference type="ARBA" id="ARBA00022741"/>
    </source>
</evidence>
<feature type="domain" description="Histidine kinase" evidence="12">
    <location>
        <begin position="441"/>
        <end position="665"/>
    </location>
</feature>
<evidence type="ECO:0000256" key="9">
    <source>
        <dbReference type="ARBA" id="ARBA00023012"/>
    </source>
</evidence>
<evidence type="ECO:0000256" key="5">
    <source>
        <dbReference type="ARBA" id="ARBA00022679"/>
    </source>
</evidence>
<dbReference type="Pfam" id="PF07695">
    <property type="entry name" value="7TMR-DISM_7TM"/>
    <property type="match status" value="1"/>
</dbReference>
<evidence type="ECO:0000256" key="8">
    <source>
        <dbReference type="ARBA" id="ARBA00022840"/>
    </source>
</evidence>
<organism evidence="13 14">
    <name type="scientific">Paenibacillus agricola</name>
    <dbReference type="NCBI Taxonomy" id="2716264"/>
    <lineage>
        <taxon>Bacteria</taxon>
        <taxon>Bacillati</taxon>
        <taxon>Bacillota</taxon>
        <taxon>Bacilli</taxon>
        <taxon>Bacillales</taxon>
        <taxon>Paenibacillaceae</taxon>
        <taxon>Paenibacillus</taxon>
    </lineage>
</organism>
<keyword evidence="10" id="KW-0175">Coiled coil</keyword>
<feature type="coiled-coil region" evidence="10">
    <location>
        <begin position="407"/>
        <end position="441"/>
    </location>
</feature>
<evidence type="ECO:0000256" key="1">
    <source>
        <dbReference type="ARBA" id="ARBA00000085"/>
    </source>
</evidence>
<evidence type="ECO:0000313" key="14">
    <source>
        <dbReference type="Proteomes" id="UP001165962"/>
    </source>
</evidence>
<keyword evidence="6" id="KW-0547">Nucleotide-binding</keyword>
<dbReference type="InterPro" id="IPR050351">
    <property type="entry name" value="BphY/WalK/GraS-like"/>
</dbReference>
<feature type="transmembrane region" description="Helical" evidence="11">
    <location>
        <begin position="185"/>
        <end position="204"/>
    </location>
</feature>
<dbReference type="InterPro" id="IPR003661">
    <property type="entry name" value="HisK_dim/P_dom"/>
</dbReference>
<feature type="transmembrane region" description="Helical" evidence="11">
    <location>
        <begin position="357"/>
        <end position="378"/>
    </location>
</feature>
<keyword evidence="11" id="KW-0472">Membrane</keyword>
<keyword evidence="5" id="KW-0808">Transferase</keyword>
<dbReference type="CDD" id="cd00075">
    <property type="entry name" value="HATPase"/>
    <property type="match status" value="1"/>
</dbReference>
<keyword evidence="11" id="KW-1133">Transmembrane helix</keyword>
<proteinExistence type="predicted"/>
<dbReference type="PROSITE" id="PS50109">
    <property type="entry name" value="HIS_KIN"/>
    <property type="match status" value="1"/>
</dbReference>
<feature type="transmembrane region" description="Helical" evidence="11">
    <location>
        <begin position="216"/>
        <end position="236"/>
    </location>
</feature>
<comment type="subcellular location">
    <subcellularLocation>
        <location evidence="2">Membrane</location>
    </subcellularLocation>
</comment>
<feature type="transmembrane region" description="Helical" evidence="11">
    <location>
        <begin position="248"/>
        <end position="268"/>
    </location>
</feature>